<sequence length="61" mass="6387">CSRTHAIPAASRRSVASQCLAATGRVGARSYGSRPLQPGSQWIGAEWVASSISRVRTAISC</sequence>
<feature type="non-terminal residue" evidence="1">
    <location>
        <position position="1"/>
    </location>
</feature>
<protein>
    <submittedName>
        <fullName evidence="1">Uncharacterized protein</fullName>
    </submittedName>
</protein>
<evidence type="ECO:0000313" key="1">
    <source>
        <dbReference type="EMBL" id="MCI15434.1"/>
    </source>
</evidence>
<organism evidence="1 2">
    <name type="scientific">Trifolium medium</name>
    <dbReference type="NCBI Taxonomy" id="97028"/>
    <lineage>
        <taxon>Eukaryota</taxon>
        <taxon>Viridiplantae</taxon>
        <taxon>Streptophyta</taxon>
        <taxon>Embryophyta</taxon>
        <taxon>Tracheophyta</taxon>
        <taxon>Spermatophyta</taxon>
        <taxon>Magnoliopsida</taxon>
        <taxon>eudicotyledons</taxon>
        <taxon>Gunneridae</taxon>
        <taxon>Pentapetalae</taxon>
        <taxon>rosids</taxon>
        <taxon>fabids</taxon>
        <taxon>Fabales</taxon>
        <taxon>Fabaceae</taxon>
        <taxon>Papilionoideae</taxon>
        <taxon>50 kb inversion clade</taxon>
        <taxon>NPAAA clade</taxon>
        <taxon>Hologalegina</taxon>
        <taxon>IRL clade</taxon>
        <taxon>Trifolieae</taxon>
        <taxon>Trifolium</taxon>
    </lineage>
</organism>
<name>A0A392PUD5_9FABA</name>
<dbReference type="AlphaFoldDB" id="A0A392PUD5"/>
<dbReference type="Proteomes" id="UP000265520">
    <property type="component" value="Unassembled WGS sequence"/>
</dbReference>
<reference evidence="1 2" key="1">
    <citation type="journal article" date="2018" name="Front. Plant Sci.">
        <title>Red Clover (Trifolium pratense) and Zigzag Clover (T. medium) - A Picture of Genomic Similarities and Differences.</title>
        <authorList>
            <person name="Dluhosova J."/>
            <person name="Istvanek J."/>
            <person name="Nedelnik J."/>
            <person name="Repkova J."/>
        </authorList>
    </citation>
    <scope>NUCLEOTIDE SEQUENCE [LARGE SCALE GENOMIC DNA]</scope>
    <source>
        <strain evidence="2">cv. 10/8</strain>
        <tissue evidence="1">Leaf</tissue>
    </source>
</reference>
<comment type="caution">
    <text evidence="1">The sequence shown here is derived from an EMBL/GenBank/DDBJ whole genome shotgun (WGS) entry which is preliminary data.</text>
</comment>
<accession>A0A392PUD5</accession>
<dbReference type="EMBL" id="LXQA010096445">
    <property type="protein sequence ID" value="MCI15434.1"/>
    <property type="molecule type" value="Genomic_DNA"/>
</dbReference>
<keyword evidence="2" id="KW-1185">Reference proteome</keyword>
<proteinExistence type="predicted"/>
<evidence type="ECO:0000313" key="2">
    <source>
        <dbReference type="Proteomes" id="UP000265520"/>
    </source>
</evidence>